<reference evidence="1 2" key="1">
    <citation type="submission" date="2020-06" db="EMBL/GenBank/DDBJ databases">
        <title>Draft genome sequence of Lactic acid bacteria from Okinawan-style tofu.</title>
        <authorList>
            <person name="Takara I."/>
            <person name="Ikematsu S."/>
        </authorList>
    </citation>
    <scope>NUCLEOTIDE SEQUENCE [LARGE SCALE GENOMIC DNA]</scope>
    <source>
        <strain evidence="2">lg38</strain>
    </source>
</reference>
<dbReference type="EMBL" id="BLXU01000001">
    <property type="protein sequence ID" value="GFO50749.1"/>
    <property type="molecule type" value="Genomic_DNA"/>
</dbReference>
<name>A0A098CTI0_9LACT</name>
<evidence type="ECO:0000313" key="2">
    <source>
        <dbReference type="Proteomes" id="UP000504756"/>
    </source>
</evidence>
<gene>
    <name evidence="1" type="ORF">ikelab_00240</name>
</gene>
<dbReference type="Proteomes" id="UP000504756">
    <property type="component" value="Unassembled WGS sequence"/>
</dbReference>
<proteinExistence type="predicted"/>
<dbReference type="RefSeq" id="WP_040086441.1">
    <property type="nucleotide sequence ID" value="NZ_BLXU01000001.1"/>
</dbReference>
<dbReference type="AlphaFoldDB" id="A0A098CTI0"/>
<comment type="caution">
    <text evidence="1">The sequence shown here is derived from an EMBL/GenBank/DDBJ whole genome shotgun (WGS) entry which is preliminary data.</text>
</comment>
<organism evidence="1 2">
    <name type="scientific">Lactococcus garvieae</name>
    <dbReference type="NCBI Taxonomy" id="1363"/>
    <lineage>
        <taxon>Bacteria</taxon>
        <taxon>Bacillati</taxon>
        <taxon>Bacillota</taxon>
        <taxon>Bacilli</taxon>
        <taxon>Lactobacillales</taxon>
        <taxon>Streptococcaceae</taxon>
        <taxon>Lactococcus</taxon>
    </lineage>
</organism>
<accession>A0A098CTI0</accession>
<sequence>MGHLKGVTVTLIDKVEAGKDPFGKPIYKDQPIEIENVLIAPTSSDDIVNQLTLTGKKAVYTLAIPKGDSHDWTNKEVQFFGKTWRTFGEPLEGIEELIPLKWNKKVTVEYYG</sequence>
<protein>
    <submittedName>
        <fullName evidence="1">Uncharacterized protein</fullName>
    </submittedName>
</protein>
<evidence type="ECO:0000313" key="1">
    <source>
        <dbReference type="EMBL" id="GFO50749.1"/>
    </source>
</evidence>